<feature type="region of interest" description="Disordered" evidence="1">
    <location>
        <begin position="511"/>
        <end position="556"/>
    </location>
</feature>
<evidence type="ECO:0000313" key="2">
    <source>
        <dbReference type="EMBL" id="EMD31284.1"/>
    </source>
</evidence>
<sequence length="595" mass="63842">MSGAGTTTMSVPSSSLVQFPEVIDVDLISDDDLPNPIPRRRRRLSAGARNSGTASGSHFSNHEIIVLDSDEETVTEATPRGTSGRNLRLISPPPPPFRRTPTPPVPPLPRIFPNYGSFHGHIHAAQPPPPPVIRPNDQPFPFEANIRAPPPRPRSPPVPLPIPTAGAARSHHQPVMGFGGAMIALNRQNAIQDANERQQADAESAQGMFADIMRRIRDHGANIASIPGRWLWRDDEEYLHGPDLGDFEPVHNPWDNFLLPVGWSPYHAARAGAQAGSSEPVHWKASYTHPEKAPPGFTYDFSPSEAASDASSPRIVTIIDVETGTTTTTSEAASSTAVDVATTLICARCLEPLVLGAGDGSEDEQKKRRVWALRCGHMLDGRCIEELMCPPAPTPAVEKSVTSSAADPKGKGKAVAMPVEDSVDLQTGTAASAKGKGKARTRDTPSVRDRKGKAVAVPEAESSPQSSQELASGNMGPPSSQEFVDNSIRSRLRPRSSRGSAILASAAVLPAPTLSPPHRTRPIRPLPRRAMSSAVSPRGRGRSRAKGRGRERKPVVEAEHEWHCPVTGCGRPHLSLKVDGAWKMDESRGAVAIFV</sequence>
<name>M2P7H5_CERS8</name>
<gene>
    <name evidence="2" type="ORF">CERSUDRAFT_119834</name>
</gene>
<dbReference type="OrthoDB" id="2507647at2759"/>
<dbReference type="HOGENOM" id="CLU_016306_0_0_1"/>
<keyword evidence="3" id="KW-1185">Reference proteome</keyword>
<proteinExistence type="predicted"/>
<dbReference type="AlphaFoldDB" id="M2P7H5"/>
<feature type="region of interest" description="Disordered" evidence="1">
    <location>
        <begin position="76"/>
        <end position="102"/>
    </location>
</feature>
<dbReference type="Proteomes" id="UP000016930">
    <property type="component" value="Unassembled WGS sequence"/>
</dbReference>
<feature type="compositionally biased region" description="Low complexity" evidence="1">
    <location>
        <begin position="458"/>
        <end position="472"/>
    </location>
</feature>
<reference evidence="2 3" key="1">
    <citation type="journal article" date="2012" name="Proc. Natl. Acad. Sci. U.S.A.">
        <title>Comparative genomics of Ceriporiopsis subvermispora and Phanerochaete chrysosporium provide insight into selective ligninolysis.</title>
        <authorList>
            <person name="Fernandez-Fueyo E."/>
            <person name="Ruiz-Duenas F.J."/>
            <person name="Ferreira P."/>
            <person name="Floudas D."/>
            <person name="Hibbett D.S."/>
            <person name="Canessa P."/>
            <person name="Larrondo L.F."/>
            <person name="James T.Y."/>
            <person name="Seelenfreund D."/>
            <person name="Lobos S."/>
            <person name="Polanco R."/>
            <person name="Tello M."/>
            <person name="Honda Y."/>
            <person name="Watanabe T."/>
            <person name="Watanabe T."/>
            <person name="Ryu J.S."/>
            <person name="Kubicek C.P."/>
            <person name="Schmoll M."/>
            <person name="Gaskell J."/>
            <person name="Hammel K.E."/>
            <person name="St John F.J."/>
            <person name="Vanden Wymelenberg A."/>
            <person name="Sabat G."/>
            <person name="Splinter BonDurant S."/>
            <person name="Syed K."/>
            <person name="Yadav J.S."/>
            <person name="Doddapaneni H."/>
            <person name="Subramanian V."/>
            <person name="Lavin J.L."/>
            <person name="Oguiza J.A."/>
            <person name="Perez G."/>
            <person name="Pisabarro A.G."/>
            <person name="Ramirez L."/>
            <person name="Santoyo F."/>
            <person name="Master E."/>
            <person name="Coutinho P.M."/>
            <person name="Henrissat B."/>
            <person name="Lombard V."/>
            <person name="Magnuson J.K."/>
            <person name="Kuees U."/>
            <person name="Hori C."/>
            <person name="Igarashi K."/>
            <person name="Samejima M."/>
            <person name="Held B.W."/>
            <person name="Barry K.W."/>
            <person name="LaButti K.M."/>
            <person name="Lapidus A."/>
            <person name="Lindquist E.A."/>
            <person name="Lucas S.M."/>
            <person name="Riley R."/>
            <person name="Salamov A.A."/>
            <person name="Hoffmeister D."/>
            <person name="Schwenk D."/>
            <person name="Hadar Y."/>
            <person name="Yarden O."/>
            <person name="de Vries R.P."/>
            <person name="Wiebenga A."/>
            <person name="Stenlid J."/>
            <person name="Eastwood D."/>
            <person name="Grigoriev I.V."/>
            <person name="Berka R.M."/>
            <person name="Blanchette R.A."/>
            <person name="Kersten P."/>
            <person name="Martinez A.T."/>
            <person name="Vicuna R."/>
            <person name="Cullen D."/>
        </authorList>
    </citation>
    <scope>NUCLEOTIDE SEQUENCE [LARGE SCALE GENOMIC DNA]</scope>
    <source>
        <strain evidence="2 3">B</strain>
    </source>
</reference>
<evidence type="ECO:0000256" key="1">
    <source>
        <dbReference type="SAM" id="MobiDB-lite"/>
    </source>
</evidence>
<feature type="compositionally biased region" description="Basic residues" evidence="1">
    <location>
        <begin position="539"/>
        <end position="551"/>
    </location>
</feature>
<dbReference type="EMBL" id="KB445820">
    <property type="protein sequence ID" value="EMD31284.1"/>
    <property type="molecule type" value="Genomic_DNA"/>
</dbReference>
<feature type="compositionally biased region" description="Polar residues" evidence="1">
    <location>
        <begin position="48"/>
        <end position="57"/>
    </location>
</feature>
<feature type="compositionally biased region" description="Pro residues" evidence="1">
    <location>
        <begin position="91"/>
        <end position="102"/>
    </location>
</feature>
<feature type="region of interest" description="Disordered" evidence="1">
    <location>
        <begin position="394"/>
        <end position="483"/>
    </location>
</feature>
<evidence type="ECO:0000313" key="3">
    <source>
        <dbReference type="Proteomes" id="UP000016930"/>
    </source>
</evidence>
<accession>M2P7H5</accession>
<dbReference type="STRING" id="914234.M2P7H5"/>
<protein>
    <submittedName>
        <fullName evidence="2">Uncharacterized protein</fullName>
    </submittedName>
</protein>
<feature type="compositionally biased region" description="Basic and acidic residues" evidence="1">
    <location>
        <begin position="440"/>
        <end position="449"/>
    </location>
</feature>
<feature type="region of interest" description="Disordered" evidence="1">
    <location>
        <begin position="31"/>
        <end position="57"/>
    </location>
</feature>
<organism evidence="2 3">
    <name type="scientific">Ceriporiopsis subvermispora (strain B)</name>
    <name type="common">White-rot fungus</name>
    <name type="synonym">Gelatoporia subvermispora</name>
    <dbReference type="NCBI Taxonomy" id="914234"/>
    <lineage>
        <taxon>Eukaryota</taxon>
        <taxon>Fungi</taxon>
        <taxon>Dikarya</taxon>
        <taxon>Basidiomycota</taxon>
        <taxon>Agaricomycotina</taxon>
        <taxon>Agaricomycetes</taxon>
        <taxon>Polyporales</taxon>
        <taxon>Gelatoporiaceae</taxon>
        <taxon>Gelatoporia</taxon>
    </lineage>
</organism>